<dbReference type="CDD" id="cd04301">
    <property type="entry name" value="NAT_SF"/>
    <property type="match status" value="1"/>
</dbReference>
<proteinExistence type="predicted"/>
<dbReference type="AlphaFoldDB" id="A0A3A9ZC04"/>
<dbReference type="Pfam" id="PF00583">
    <property type="entry name" value="Acetyltransf_1"/>
    <property type="match status" value="1"/>
</dbReference>
<dbReference type="OrthoDB" id="9796171at2"/>
<dbReference type="GO" id="GO:0016747">
    <property type="term" value="F:acyltransferase activity, transferring groups other than amino-acyl groups"/>
    <property type="evidence" value="ECO:0007669"/>
    <property type="project" value="InterPro"/>
</dbReference>
<keyword evidence="2" id="KW-0808">Transferase</keyword>
<dbReference type="Proteomes" id="UP000272474">
    <property type="component" value="Unassembled WGS sequence"/>
</dbReference>
<comment type="caution">
    <text evidence="2">The sequence shown here is derived from an EMBL/GenBank/DDBJ whole genome shotgun (WGS) entry which is preliminary data.</text>
</comment>
<dbReference type="InterPro" id="IPR016181">
    <property type="entry name" value="Acyl_CoA_acyltransferase"/>
</dbReference>
<accession>A0A3A9ZC04</accession>
<gene>
    <name evidence="2" type="ORF">D7294_04435</name>
</gene>
<evidence type="ECO:0000313" key="2">
    <source>
        <dbReference type="EMBL" id="RKN45715.1"/>
    </source>
</evidence>
<dbReference type="SUPFAM" id="SSF55729">
    <property type="entry name" value="Acyl-CoA N-acyltransferases (Nat)"/>
    <property type="match status" value="1"/>
</dbReference>
<organism evidence="2 3">
    <name type="scientific">Streptomyces hoynatensis</name>
    <dbReference type="NCBI Taxonomy" id="1141874"/>
    <lineage>
        <taxon>Bacteria</taxon>
        <taxon>Bacillati</taxon>
        <taxon>Actinomycetota</taxon>
        <taxon>Actinomycetes</taxon>
        <taxon>Kitasatosporales</taxon>
        <taxon>Streptomycetaceae</taxon>
        <taxon>Streptomyces</taxon>
    </lineage>
</organism>
<name>A0A3A9ZC04_9ACTN</name>
<feature type="domain" description="N-acetyltransferase" evidence="1">
    <location>
        <begin position="1"/>
        <end position="151"/>
    </location>
</feature>
<protein>
    <submittedName>
        <fullName evidence="2">GNAT family N-acetyltransferase</fullName>
    </submittedName>
</protein>
<keyword evidence="3" id="KW-1185">Reference proteome</keyword>
<dbReference type="InterPro" id="IPR000182">
    <property type="entry name" value="GNAT_dom"/>
</dbReference>
<reference evidence="2 3" key="1">
    <citation type="journal article" date="2014" name="Int. J. Syst. Evol. Microbiol.">
        <title>Streptomyces hoynatensis sp. nov., isolated from deep marine sediment.</title>
        <authorList>
            <person name="Veyisoglu A."/>
            <person name="Sahin N."/>
        </authorList>
    </citation>
    <scope>NUCLEOTIDE SEQUENCE [LARGE SCALE GENOMIC DNA]</scope>
    <source>
        <strain evidence="2 3">KCTC 29097</strain>
    </source>
</reference>
<dbReference type="Gene3D" id="3.40.630.30">
    <property type="match status" value="1"/>
</dbReference>
<dbReference type="EMBL" id="RBAL01000002">
    <property type="protein sequence ID" value="RKN45715.1"/>
    <property type="molecule type" value="Genomic_DNA"/>
</dbReference>
<dbReference type="RefSeq" id="WP_120675697.1">
    <property type="nucleotide sequence ID" value="NZ_RBAL01000002.1"/>
</dbReference>
<evidence type="ECO:0000259" key="1">
    <source>
        <dbReference type="PROSITE" id="PS51186"/>
    </source>
</evidence>
<sequence>MPIRTAVVPLSEIYELRWAVLRPGLPRESAEFAEDGGPHTFHLAAYEGEEPAVLGCITVFPDPFPAPHPLSAAAFRFRGMASAPEVRGRGYGAAVLAAATRESAARGARLLWCNGRTEATGFYKSQGFSVVGEEFVIEGVGPHLVFSREIQG</sequence>
<dbReference type="PROSITE" id="PS51186">
    <property type="entry name" value="GNAT"/>
    <property type="match status" value="1"/>
</dbReference>
<evidence type="ECO:0000313" key="3">
    <source>
        <dbReference type="Proteomes" id="UP000272474"/>
    </source>
</evidence>